<accession>A0A923ND21</accession>
<organism evidence="2 3">
    <name type="scientific">Lentihominibacter faecis</name>
    <dbReference type="NCBI Taxonomy" id="2764712"/>
    <lineage>
        <taxon>Bacteria</taxon>
        <taxon>Bacillati</taxon>
        <taxon>Bacillota</taxon>
        <taxon>Clostridia</taxon>
        <taxon>Peptostreptococcales</taxon>
        <taxon>Anaerovoracaceae</taxon>
        <taxon>Lentihominibacter</taxon>
    </lineage>
</organism>
<keyword evidence="1" id="KW-0812">Transmembrane</keyword>
<keyword evidence="1" id="KW-1133">Transmembrane helix</keyword>
<reference evidence="2" key="1">
    <citation type="submission" date="2020-08" db="EMBL/GenBank/DDBJ databases">
        <authorList>
            <person name="Liu C."/>
            <person name="Sun Q."/>
        </authorList>
    </citation>
    <scope>NUCLEOTIDE SEQUENCE</scope>
    <source>
        <strain evidence="2">BX16</strain>
    </source>
</reference>
<dbReference type="AlphaFoldDB" id="A0A923ND21"/>
<keyword evidence="3" id="KW-1185">Reference proteome</keyword>
<keyword evidence="1" id="KW-0472">Membrane</keyword>
<dbReference type="Proteomes" id="UP000644115">
    <property type="component" value="Unassembled WGS sequence"/>
</dbReference>
<gene>
    <name evidence="2" type="ORF">H8876_05690</name>
</gene>
<evidence type="ECO:0000313" key="3">
    <source>
        <dbReference type="Proteomes" id="UP000644115"/>
    </source>
</evidence>
<feature type="transmembrane region" description="Helical" evidence="1">
    <location>
        <begin position="67"/>
        <end position="87"/>
    </location>
</feature>
<feature type="transmembrane region" description="Helical" evidence="1">
    <location>
        <begin position="34"/>
        <end position="55"/>
    </location>
</feature>
<evidence type="ECO:0000256" key="1">
    <source>
        <dbReference type="SAM" id="Phobius"/>
    </source>
</evidence>
<feature type="transmembrane region" description="Helical" evidence="1">
    <location>
        <begin position="7"/>
        <end position="28"/>
    </location>
</feature>
<dbReference type="InterPro" id="IPR010001">
    <property type="entry name" value="BofA"/>
</dbReference>
<comment type="caution">
    <text evidence="2">The sequence shown here is derived from an EMBL/GenBank/DDBJ whole genome shotgun (WGS) entry which is preliminary data.</text>
</comment>
<dbReference type="Pfam" id="PF07441">
    <property type="entry name" value="BofA"/>
    <property type="match status" value="1"/>
</dbReference>
<dbReference type="RefSeq" id="WP_177265262.1">
    <property type="nucleotide sequence ID" value="NZ_JACRWC010000070.1"/>
</dbReference>
<sequence length="90" mass="9701">MDLGMETSVFLAYTAGMLLLYFCGRLLFVPLKFILKLLICSLAGGVFLVLIRIFGDTMGLFLPINPVNSLIAGVCGVPGVAALLLYFQLV</sequence>
<proteinExistence type="predicted"/>
<evidence type="ECO:0000313" key="2">
    <source>
        <dbReference type="EMBL" id="MBC5999487.1"/>
    </source>
</evidence>
<dbReference type="EMBL" id="JACRWC010000070">
    <property type="protein sequence ID" value="MBC5999487.1"/>
    <property type="molecule type" value="Genomic_DNA"/>
</dbReference>
<name>A0A923ND21_9FIRM</name>
<protein>
    <submittedName>
        <fullName evidence="2">Pro-sigmaK processing inhibitor BofA family protein</fullName>
    </submittedName>
</protein>